<evidence type="ECO:0000256" key="5">
    <source>
        <dbReference type="ARBA" id="ARBA00022692"/>
    </source>
</evidence>
<evidence type="ECO:0000256" key="10">
    <source>
        <dbReference type="ARBA" id="ARBA00023180"/>
    </source>
</evidence>
<dbReference type="OMA" id="PFRMEDI"/>
<evidence type="ECO:0000313" key="13">
    <source>
        <dbReference type="RefSeq" id="XP_018022839.2"/>
    </source>
</evidence>
<evidence type="ECO:0000256" key="9">
    <source>
        <dbReference type="ARBA" id="ARBA00023136"/>
    </source>
</evidence>
<evidence type="ECO:0000256" key="6">
    <source>
        <dbReference type="ARBA" id="ARBA00022968"/>
    </source>
</evidence>
<dbReference type="GO" id="GO:0006493">
    <property type="term" value="P:protein O-linked glycosylation"/>
    <property type="evidence" value="ECO:0007669"/>
    <property type="project" value="TreeGrafter"/>
</dbReference>
<accession>A0A8B7P9K7</accession>
<keyword evidence="9" id="KW-0472">Membrane</keyword>
<dbReference type="Proteomes" id="UP000694843">
    <property type="component" value="Unplaced"/>
</dbReference>
<evidence type="ECO:0000256" key="7">
    <source>
        <dbReference type="ARBA" id="ARBA00022989"/>
    </source>
</evidence>
<evidence type="ECO:0000256" key="2">
    <source>
        <dbReference type="ARBA" id="ARBA00008661"/>
    </source>
</evidence>
<keyword evidence="6" id="KW-0735">Signal-anchor</keyword>
<name>A0A8B7P9K7_HYAAZ</name>
<dbReference type="InterPro" id="IPR002659">
    <property type="entry name" value="Glyco_trans_31"/>
</dbReference>
<dbReference type="OrthoDB" id="5512589at2759"/>
<dbReference type="PANTHER" id="PTHR11214">
    <property type="entry name" value="BETA-1,3-N-ACETYLGLUCOSAMINYLTRANSFERASE"/>
    <property type="match status" value="1"/>
</dbReference>
<dbReference type="FunFam" id="3.90.550.50:FF:000001">
    <property type="entry name" value="Hexosyltransferase"/>
    <property type="match status" value="1"/>
</dbReference>
<dbReference type="KEGG" id="hazt:108678856"/>
<reference evidence="13" key="1">
    <citation type="submission" date="2025-08" db="UniProtKB">
        <authorList>
            <consortium name="RefSeq"/>
        </authorList>
    </citation>
    <scope>IDENTIFICATION</scope>
    <source>
        <tissue evidence="13">Whole organism</tissue>
    </source>
</reference>
<organism evidence="12 13">
    <name type="scientific">Hyalella azteca</name>
    <name type="common">Amphipod</name>
    <dbReference type="NCBI Taxonomy" id="294128"/>
    <lineage>
        <taxon>Eukaryota</taxon>
        <taxon>Metazoa</taxon>
        <taxon>Ecdysozoa</taxon>
        <taxon>Arthropoda</taxon>
        <taxon>Crustacea</taxon>
        <taxon>Multicrustacea</taxon>
        <taxon>Malacostraca</taxon>
        <taxon>Eumalacostraca</taxon>
        <taxon>Peracarida</taxon>
        <taxon>Amphipoda</taxon>
        <taxon>Senticaudata</taxon>
        <taxon>Talitrida</taxon>
        <taxon>Talitroidea</taxon>
        <taxon>Hyalellidae</taxon>
        <taxon>Hyalella</taxon>
    </lineage>
</organism>
<keyword evidence="5" id="KW-0812">Transmembrane</keyword>
<evidence type="ECO:0000256" key="11">
    <source>
        <dbReference type="RuleBase" id="RU363063"/>
    </source>
</evidence>
<comment type="similarity">
    <text evidence="2 11">Belongs to the glycosyltransferase 31 family.</text>
</comment>
<comment type="subcellular location">
    <subcellularLocation>
        <location evidence="1 11">Golgi apparatus membrane</location>
        <topology evidence="1 11">Single-pass type II membrane protein</topology>
    </subcellularLocation>
</comment>
<gene>
    <name evidence="13" type="primary">LOC108678856</name>
</gene>
<dbReference type="RefSeq" id="XP_018022839.2">
    <property type="nucleotide sequence ID" value="XM_018167350.2"/>
</dbReference>
<keyword evidence="3 11" id="KW-0328">Glycosyltransferase</keyword>
<evidence type="ECO:0000256" key="8">
    <source>
        <dbReference type="ARBA" id="ARBA00023034"/>
    </source>
</evidence>
<sequence>MQGRLRSRRSLLLVAAVFIMSLLGYRHNFHRHSFEPPSFFPWTNSSERNVSVYIPAEGPLLLTPRVRCSGDEFLLVVVPSSPGNIERREAIRNTYGQWVHQMGKASNSKSPLQQIDWTNASTDEHEESFYVVWEDYIDKPNLQETMAESTNSHHLDEMSNLMMVANSVVGEEGAAASASAHGMRARLVPNVQHLTSAKLNRTLKTKLLFVLGREENGGFPVSAALMNEQKAHGDLVVENFIDTYFNLTLKSLFLIKYVKMNCPNVKYVAKVDDDVFLHVPNLHRTLTTKDTTEKLIMGFIICNSQITVDPRSKWYSPHYMYAGDHYPNYLSGTAYILSSSVLTPLLEAAMLTPLFHLEDVYITGILAQKIGVTPQDSVDFSYKTNPRDPCLYQNLSVGHDMEPLQMYELWNTLHLTNMTTSCGPVTAAHIGYTSPRECSASPESHTLLSRLSSYFY</sequence>
<evidence type="ECO:0000256" key="3">
    <source>
        <dbReference type="ARBA" id="ARBA00022676"/>
    </source>
</evidence>
<keyword evidence="12" id="KW-1185">Reference proteome</keyword>
<evidence type="ECO:0000313" key="12">
    <source>
        <dbReference type="Proteomes" id="UP000694843"/>
    </source>
</evidence>
<dbReference type="AlphaFoldDB" id="A0A8B7P9K7"/>
<proteinExistence type="inferred from homology"/>
<keyword evidence="7" id="KW-1133">Transmembrane helix</keyword>
<dbReference type="GO" id="GO:0000139">
    <property type="term" value="C:Golgi membrane"/>
    <property type="evidence" value="ECO:0007669"/>
    <property type="project" value="UniProtKB-SubCell"/>
</dbReference>
<evidence type="ECO:0000256" key="1">
    <source>
        <dbReference type="ARBA" id="ARBA00004323"/>
    </source>
</evidence>
<dbReference type="Pfam" id="PF01762">
    <property type="entry name" value="Galactosyl_T"/>
    <property type="match status" value="1"/>
</dbReference>
<dbReference type="EC" id="2.4.1.-" evidence="11"/>
<dbReference type="GeneID" id="108678856"/>
<dbReference type="Gene3D" id="3.90.550.50">
    <property type="match status" value="1"/>
</dbReference>
<evidence type="ECO:0000256" key="4">
    <source>
        <dbReference type="ARBA" id="ARBA00022679"/>
    </source>
</evidence>
<protein>
    <recommendedName>
        <fullName evidence="11">Hexosyltransferase</fullName>
        <ecNumber evidence="11">2.4.1.-</ecNumber>
    </recommendedName>
</protein>
<keyword evidence="8 11" id="KW-0333">Golgi apparatus</keyword>
<dbReference type="GO" id="GO:0016758">
    <property type="term" value="F:hexosyltransferase activity"/>
    <property type="evidence" value="ECO:0007669"/>
    <property type="project" value="InterPro"/>
</dbReference>
<keyword evidence="4" id="KW-0808">Transferase</keyword>
<keyword evidence="10" id="KW-0325">Glycoprotein</keyword>
<dbReference type="PANTHER" id="PTHR11214:SF314">
    <property type="entry name" value="HEXOSYLTRANSFERASE"/>
    <property type="match status" value="1"/>
</dbReference>